<dbReference type="Proteomes" id="UP000550707">
    <property type="component" value="Unassembled WGS sequence"/>
</dbReference>
<accession>A0A7J8HGY7</accession>
<proteinExistence type="predicted"/>
<evidence type="ECO:0000313" key="3">
    <source>
        <dbReference type="Proteomes" id="UP000550707"/>
    </source>
</evidence>
<name>A0A7J8HGY7_MOLMO</name>
<dbReference type="InParanoid" id="A0A7J8HGY7"/>
<evidence type="ECO:0000256" key="1">
    <source>
        <dbReference type="SAM" id="MobiDB-lite"/>
    </source>
</evidence>
<comment type="caution">
    <text evidence="2">The sequence shown here is derived from an EMBL/GenBank/DDBJ whole genome shotgun (WGS) entry which is preliminary data.</text>
</comment>
<keyword evidence="3" id="KW-1185">Reference proteome</keyword>
<reference evidence="2 3" key="1">
    <citation type="journal article" date="2020" name="Nature">
        <title>Six reference-quality genomes reveal evolution of bat adaptations.</title>
        <authorList>
            <person name="Jebb D."/>
            <person name="Huang Z."/>
            <person name="Pippel M."/>
            <person name="Hughes G.M."/>
            <person name="Lavrichenko K."/>
            <person name="Devanna P."/>
            <person name="Winkler S."/>
            <person name="Jermiin L.S."/>
            <person name="Skirmuntt E.C."/>
            <person name="Katzourakis A."/>
            <person name="Burkitt-Gray L."/>
            <person name="Ray D.A."/>
            <person name="Sullivan K.A.M."/>
            <person name="Roscito J.G."/>
            <person name="Kirilenko B.M."/>
            <person name="Davalos L.M."/>
            <person name="Corthals A.P."/>
            <person name="Power M.L."/>
            <person name="Jones G."/>
            <person name="Ransome R.D."/>
            <person name="Dechmann D.K.N."/>
            <person name="Locatelli A.G."/>
            <person name="Puechmaille S.J."/>
            <person name="Fedrigo O."/>
            <person name="Jarvis E.D."/>
            <person name="Hiller M."/>
            <person name="Vernes S.C."/>
            <person name="Myers E.W."/>
            <person name="Teeling E.C."/>
        </authorList>
    </citation>
    <scope>NUCLEOTIDE SEQUENCE [LARGE SCALE GENOMIC DNA]</scope>
    <source>
        <strain evidence="2">MMolMol1</strain>
        <tissue evidence="2">Muscle</tissue>
    </source>
</reference>
<dbReference type="EMBL" id="JACASF010000006">
    <property type="protein sequence ID" value="KAF6471604.1"/>
    <property type="molecule type" value="Genomic_DNA"/>
</dbReference>
<evidence type="ECO:0000313" key="2">
    <source>
        <dbReference type="EMBL" id="KAF6471604.1"/>
    </source>
</evidence>
<feature type="region of interest" description="Disordered" evidence="1">
    <location>
        <begin position="41"/>
        <end position="69"/>
    </location>
</feature>
<sequence>MGIHTPLGLPPQQAKMHCHGWTDPLEGLCSCTRKERRVLKAHHPLLNKSPSENNSRPSRKNSFPGMKEDIPVTFPIQSWLLQLEVGDENELGGWPGSTGDSSPRDGKLGLINQKQETPGNSKQLLEAVHVRHLSSSLAAGARAKLPHPTPPHPMMWGQGRLGLWPSSHE</sequence>
<feature type="region of interest" description="Disordered" evidence="1">
    <location>
        <begin position="87"/>
        <end position="108"/>
    </location>
</feature>
<gene>
    <name evidence="2" type="ORF">HJG59_010983</name>
</gene>
<organism evidence="2 3">
    <name type="scientific">Molossus molossus</name>
    <name type="common">Pallas' mastiff bat</name>
    <name type="synonym">Vespertilio molossus</name>
    <dbReference type="NCBI Taxonomy" id="27622"/>
    <lineage>
        <taxon>Eukaryota</taxon>
        <taxon>Metazoa</taxon>
        <taxon>Chordata</taxon>
        <taxon>Craniata</taxon>
        <taxon>Vertebrata</taxon>
        <taxon>Euteleostomi</taxon>
        <taxon>Mammalia</taxon>
        <taxon>Eutheria</taxon>
        <taxon>Laurasiatheria</taxon>
        <taxon>Chiroptera</taxon>
        <taxon>Yangochiroptera</taxon>
        <taxon>Molossidae</taxon>
        <taxon>Molossus</taxon>
    </lineage>
</organism>
<dbReference type="AlphaFoldDB" id="A0A7J8HGY7"/>
<protein>
    <submittedName>
        <fullName evidence="2">Uncharacterized protein</fullName>
    </submittedName>
</protein>